<dbReference type="InterPro" id="IPR003959">
    <property type="entry name" value="ATPase_AAA_core"/>
</dbReference>
<dbReference type="GO" id="GO:0006302">
    <property type="term" value="P:double-strand break repair"/>
    <property type="evidence" value="ECO:0007669"/>
    <property type="project" value="TreeGrafter"/>
</dbReference>
<sequence length="364" mass="40054">MQESLFPTSAPVPFVTRVTLRNYRSIEQCDVVLRPLTVLVGRNGAGKSNFLDALRFLTEALQHSLQQAFNSRGGIAAVRRKSTGHPRNFAMRFELALPAGRSAIYRFAVAARRLGGFVVRREEAIIREGNGSPLASYRIVRTGKGDDLKTLFEASVSPAPPAQDDRLYLPIAAGFPAFRELFDGLAAMGFYSLNPEEMRRLQTPEHGELLARDGRNLPSVIARLQQEEPAALQRIEEYLATIVPGVRKVERITHGGYETLQFSQAVKGASHPWTFEALNMSDGTLRALGILVAAVQLFGRKRPVRLVGIEEAETALHPAAAGALVDALREASAHTQVVLTSHSPEILDRLLNRRGHPPRRPCFG</sequence>
<dbReference type="Gene3D" id="3.40.50.300">
    <property type="entry name" value="P-loop containing nucleotide triphosphate hydrolases"/>
    <property type="match status" value="2"/>
</dbReference>
<comment type="caution">
    <text evidence="2">The sequence shown here is derived from an EMBL/GenBank/DDBJ whole genome shotgun (WGS) entry which is preliminary data.</text>
</comment>
<gene>
    <name evidence="2" type="ORF">OV079_35380</name>
</gene>
<dbReference type="PANTHER" id="PTHR32182">
    <property type="entry name" value="DNA REPLICATION AND REPAIR PROTEIN RECF"/>
    <property type="match status" value="1"/>
</dbReference>
<dbReference type="GO" id="GO:0000731">
    <property type="term" value="P:DNA synthesis involved in DNA repair"/>
    <property type="evidence" value="ECO:0007669"/>
    <property type="project" value="TreeGrafter"/>
</dbReference>
<dbReference type="GO" id="GO:0016887">
    <property type="term" value="F:ATP hydrolysis activity"/>
    <property type="evidence" value="ECO:0007669"/>
    <property type="project" value="InterPro"/>
</dbReference>
<dbReference type="AlphaFoldDB" id="A0A9X3EUX4"/>
<accession>A0A9X3EUX4</accession>
<feature type="domain" description="ATPase AAA-type core" evidence="1">
    <location>
        <begin position="36"/>
        <end position="348"/>
    </location>
</feature>
<evidence type="ECO:0000259" key="1">
    <source>
        <dbReference type="Pfam" id="PF13304"/>
    </source>
</evidence>
<evidence type="ECO:0000313" key="2">
    <source>
        <dbReference type="EMBL" id="MCY1010757.1"/>
    </source>
</evidence>
<reference evidence="2" key="1">
    <citation type="submission" date="2022-11" db="EMBL/GenBank/DDBJ databases">
        <title>Minimal conservation of predation-associated metabolite biosynthetic gene clusters underscores biosynthetic potential of Myxococcota including descriptions for ten novel species: Archangium lansinium sp. nov., Myxococcus landrumus sp. nov., Nannocystis bai.</title>
        <authorList>
            <person name="Ahearne A."/>
            <person name="Stevens C."/>
            <person name="Phillips K."/>
        </authorList>
    </citation>
    <scope>NUCLEOTIDE SEQUENCE</scope>
    <source>
        <strain evidence="2">Na p29</strain>
    </source>
</reference>
<protein>
    <submittedName>
        <fullName evidence="2">AAA family ATPase</fullName>
    </submittedName>
</protein>
<dbReference type="Proteomes" id="UP001150924">
    <property type="component" value="Unassembled WGS sequence"/>
</dbReference>
<dbReference type="SUPFAM" id="SSF52540">
    <property type="entry name" value="P-loop containing nucleoside triphosphate hydrolases"/>
    <property type="match status" value="1"/>
</dbReference>
<dbReference type="Pfam" id="PF13304">
    <property type="entry name" value="AAA_21"/>
    <property type="match status" value="1"/>
</dbReference>
<keyword evidence="3" id="KW-1185">Reference proteome</keyword>
<dbReference type="InterPro" id="IPR027417">
    <property type="entry name" value="P-loop_NTPase"/>
</dbReference>
<evidence type="ECO:0000313" key="3">
    <source>
        <dbReference type="Proteomes" id="UP001150924"/>
    </source>
</evidence>
<dbReference type="PANTHER" id="PTHR32182:SF22">
    <property type="entry name" value="ATP-DEPENDENT ENDONUCLEASE, OLD FAMILY-RELATED"/>
    <property type="match status" value="1"/>
</dbReference>
<proteinExistence type="predicted"/>
<dbReference type="PIRSF" id="PIRSF029347">
    <property type="entry name" value="RecF"/>
    <property type="match status" value="1"/>
</dbReference>
<dbReference type="InterPro" id="IPR014555">
    <property type="entry name" value="RecF-like"/>
</dbReference>
<organism evidence="2 3">
    <name type="scientific">Nannocystis pusilla</name>
    <dbReference type="NCBI Taxonomy" id="889268"/>
    <lineage>
        <taxon>Bacteria</taxon>
        <taxon>Pseudomonadati</taxon>
        <taxon>Myxococcota</taxon>
        <taxon>Polyangia</taxon>
        <taxon>Nannocystales</taxon>
        <taxon>Nannocystaceae</taxon>
        <taxon>Nannocystis</taxon>
    </lineage>
</organism>
<name>A0A9X3EUX4_9BACT</name>
<dbReference type="EMBL" id="JAPNKE010000002">
    <property type="protein sequence ID" value="MCY1010757.1"/>
    <property type="molecule type" value="Genomic_DNA"/>
</dbReference>
<dbReference type="GO" id="GO:0005524">
    <property type="term" value="F:ATP binding"/>
    <property type="evidence" value="ECO:0007669"/>
    <property type="project" value="InterPro"/>
</dbReference>